<dbReference type="GO" id="GO:0016791">
    <property type="term" value="F:phosphatase activity"/>
    <property type="evidence" value="ECO:0007669"/>
    <property type="project" value="TreeGrafter"/>
</dbReference>
<organism evidence="3">
    <name type="scientific">uncultured Frankineae bacterium</name>
    <dbReference type="NCBI Taxonomy" id="437475"/>
    <lineage>
        <taxon>Bacteria</taxon>
        <taxon>Bacillati</taxon>
        <taxon>Actinomycetota</taxon>
        <taxon>Actinomycetes</taxon>
        <taxon>Frankiales</taxon>
        <taxon>environmental samples</taxon>
    </lineage>
</organism>
<sequence length="644" mass="68675">MERRRAEDGQLLDAAADEVARVRVELAAAAAGATTLAELAPTGSDLTRVQPLLEQLAGAVAELLHTDLAAVWTTVPGVQALVPSAWVGFPDDYIGPMRVPFGTGSAGRAVAERRVVLVEDIERSPDYGAFREGALQHGVRAVLSVPMLTLAGEPMGALSAYYRGRVVPDARELELVELYARQAAEMVERARLHAEARSLAALERRRGEQLRQLADTALALSAAQTLDDLLRLVTEAAREVIGCHQGVGSRLPNGWTDATTFVSLSERYAPWRTYDVLPKGFGVLNAVTRENRPLRLTGAQLLEHPEFRGLRDAPGHPPLPDYLAAPLVGRDGTNLGILQLSHRVDEQPFTAEDEAVLVQLAQMTSSSVERLEAYERERAAREEAERTAGLMGVLSEASAVFAESFQPQGIVQALVDLLVPRIADTAMVHVVDEQGDLSLAALQTRDPAGRAALTDFFRAFPVDTSPGSPAGTVLRTGRPQLLPGTAGPAMAAAARDAAQFEHLRSALRGSSLCLPLTARGRTVGLLALSREAAYGDDDLGHVLDLARRAALALDNASRYAFERDLAVTLQRSLLPRALPMGAGYRAAARYLAGAQGTQVGGDWYDVVEVGAALVLVVGDVVGHGVQAAAVMGQLQATVRAYALD</sequence>
<feature type="domain" description="GAF" evidence="2">
    <location>
        <begin position="406"/>
        <end position="563"/>
    </location>
</feature>
<dbReference type="SMART" id="SM00065">
    <property type="entry name" value="GAF"/>
    <property type="match status" value="3"/>
</dbReference>
<name>A0A6J4KPG6_9ACTN</name>
<dbReference type="Pfam" id="PF01590">
    <property type="entry name" value="GAF"/>
    <property type="match status" value="1"/>
</dbReference>
<feature type="domain" description="GAF" evidence="2">
    <location>
        <begin position="48"/>
        <end position="197"/>
    </location>
</feature>
<protein>
    <submittedName>
        <fullName evidence="3">Serine phosphatase RsbU, regulator of sigma subunit</fullName>
    </submittedName>
</protein>
<accession>A0A6J4KPG6</accession>
<dbReference type="PANTHER" id="PTHR43156">
    <property type="entry name" value="STAGE II SPORULATION PROTEIN E-RELATED"/>
    <property type="match status" value="1"/>
</dbReference>
<keyword evidence="1" id="KW-0378">Hydrolase</keyword>
<dbReference type="PANTHER" id="PTHR43156:SF2">
    <property type="entry name" value="STAGE II SPORULATION PROTEIN E"/>
    <property type="match status" value="1"/>
</dbReference>
<dbReference type="Pfam" id="PF13185">
    <property type="entry name" value="GAF_2"/>
    <property type="match status" value="2"/>
</dbReference>
<dbReference type="Gene3D" id="3.60.40.10">
    <property type="entry name" value="PPM-type phosphatase domain"/>
    <property type="match status" value="1"/>
</dbReference>
<dbReference type="Pfam" id="PF07228">
    <property type="entry name" value="SpoIIE"/>
    <property type="match status" value="1"/>
</dbReference>
<dbReference type="InterPro" id="IPR003018">
    <property type="entry name" value="GAF"/>
</dbReference>
<evidence type="ECO:0000313" key="3">
    <source>
        <dbReference type="EMBL" id="CAA9310819.1"/>
    </source>
</evidence>
<gene>
    <name evidence="3" type="ORF">AVDCRST_MAG16-124</name>
</gene>
<dbReference type="InterPro" id="IPR052016">
    <property type="entry name" value="Bact_Sigma-Reg"/>
</dbReference>
<dbReference type="InterPro" id="IPR001932">
    <property type="entry name" value="PPM-type_phosphatase-like_dom"/>
</dbReference>
<proteinExistence type="predicted"/>
<dbReference type="InterPro" id="IPR036457">
    <property type="entry name" value="PPM-type-like_dom_sf"/>
</dbReference>
<reference evidence="3" key="1">
    <citation type="submission" date="2020-02" db="EMBL/GenBank/DDBJ databases">
        <authorList>
            <person name="Meier V. D."/>
        </authorList>
    </citation>
    <scope>NUCLEOTIDE SEQUENCE</scope>
    <source>
        <strain evidence="3">AVDCRST_MAG16</strain>
    </source>
</reference>
<dbReference type="InterPro" id="IPR029016">
    <property type="entry name" value="GAF-like_dom_sf"/>
</dbReference>
<evidence type="ECO:0000256" key="1">
    <source>
        <dbReference type="ARBA" id="ARBA00022801"/>
    </source>
</evidence>
<dbReference type="AlphaFoldDB" id="A0A6J4KPG6"/>
<feature type="domain" description="GAF" evidence="2">
    <location>
        <begin position="225"/>
        <end position="378"/>
    </location>
</feature>
<dbReference type="SUPFAM" id="SSF55781">
    <property type="entry name" value="GAF domain-like"/>
    <property type="match status" value="3"/>
</dbReference>
<evidence type="ECO:0000259" key="2">
    <source>
        <dbReference type="SMART" id="SM00065"/>
    </source>
</evidence>
<feature type="non-terminal residue" evidence="3">
    <location>
        <position position="644"/>
    </location>
</feature>
<dbReference type="EMBL" id="CADCUE010000012">
    <property type="protein sequence ID" value="CAA9310819.1"/>
    <property type="molecule type" value="Genomic_DNA"/>
</dbReference>
<dbReference type="Gene3D" id="3.30.450.40">
    <property type="match status" value="3"/>
</dbReference>